<dbReference type="InterPro" id="IPR041885">
    <property type="entry name" value="MAN1_winged_helix_dom"/>
</dbReference>
<dbReference type="OrthoDB" id="2503928at2759"/>
<evidence type="ECO:0000256" key="3">
    <source>
        <dbReference type="ARBA" id="ARBA00022692"/>
    </source>
</evidence>
<evidence type="ECO:0000256" key="5">
    <source>
        <dbReference type="ARBA" id="ARBA00023136"/>
    </source>
</evidence>
<evidence type="ECO:0000256" key="2">
    <source>
        <dbReference type="ARBA" id="ARBA00022553"/>
    </source>
</evidence>
<comment type="caution">
    <text evidence="9">The sequence shown here is derived from an EMBL/GenBank/DDBJ whole genome shotgun (WGS) entry which is preliminary data.</text>
</comment>
<feature type="domain" description="Man1/Src1-like C-terminal" evidence="8">
    <location>
        <begin position="2"/>
        <end position="271"/>
    </location>
</feature>
<gene>
    <name evidence="9" type="primary">SRC1_2</name>
    <name evidence="9" type="ORF">H4R34_006233</name>
</gene>
<dbReference type="AlphaFoldDB" id="A0A9W8E4C1"/>
<name>A0A9W8E4C1_9FUNG</name>
<evidence type="ECO:0000313" key="9">
    <source>
        <dbReference type="EMBL" id="KAJ1968774.1"/>
    </source>
</evidence>
<feature type="transmembrane region" description="Helical" evidence="7">
    <location>
        <begin position="153"/>
        <end position="170"/>
    </location>
</feature>
<evidence type="ECO:0000259" key="8">
    <source>
        <dbReference type="Pfam" id="PF09402"/>
    </source>
</evidence>
<protein>
    <submittedName>
        <fullName evidence="9">Inner nuclear membrane protein enriched at telomere/subtelomere region</fullName>
    </submittedName>
</protein>
<dbReference type="GO" id="GO:0071763">
    <property type="term" value="P:nuclear membrane organization"/>
    <property type="evidence" value="ECO:0007669"/>
    <property type="project" value="TreeGrafter"/>
</dbReference>
<proteinExistence type="predicted"/>
<dbReference type="GO" id="GO:0005783">
    <property type="term" value="C:endoplasmic reticulum"/>
    <property type="evidence" value="ECO:0007669"/>
    <property type="project" value="TreeGrafter"/>
</dbReference>
<dbReference type="Pfam" id="PF09402">
    <property type="entry name" value="MSC"/>
    <property type="match status" value="1"/>
</dbReference>
<keyword evidence="5 7" id="KW-0472">Membrane</keyword>
<keyword evidence="6" id="KW-0539">Nucleus</keyword>
<dbReference type="EMBL" id="JANBQB010002054">
    <property type="protein sequence ID" value="KAJ1968774.1"/>
    <property type="molecule type" value="Genomic_DNA"/>
</dbReference>
<dbReference type="Gene3D" id="1.10.10.1180">
    <property type="entry name" value="MAN1, winged-helix domain"/>
    <property type="match status" value="1"/>
</dbReference>
<dbReference type="PANTHER" id="PTHR47808:SF2">
    <property type="entry name" value="LEM DOMAIN-CONTAINING PROTEIN 2"/>
    <property type="match status" value="1"/>
</dbReference>
<keyword evidence="2" id="KW-0597">Phosphoprotein</keyword>
<dbReference type="InterPro" id="IPR044780">
    <property type="entry name" value="Heh2/Src1"/>
</dbReference>
<dbReference type="GO" id="GO:0005637">
    <property type="term" value="C:nuclear inner membrane"/>
    <property type="evidence" value="ECO:0007669"/>
    <property type="project" value="UniProtKB-SubCell"/>
</dbReference>
<evidence type="ECO:0000256" key="7">
    <source>
        <dbReference type="SAM" id="Phobius"/>
    </source>
</evidence>
<keyword evidence="10" id="KW-1185">Reference proteome</keyword>
<evidence type="ECO:0000256" key="6">
    <source>
        <dbReference type="ARBA" id="ARBA00023242"/>
    </source>
</evidence>
<dbReference type="InterPro" id="IPR018996">
    <property type="entry name" value="Man1/Src1-like_C"/>
</dbReference>
<accession>A0A9W8E4C1</accession>
<evidence type="ECO:0000256" key="1">
    <source>
        <dbReference type="ARBA" id="ARBA00004540"/>
    </source>
</evidence>
<evidence type="ECO:0000256" key="4">
    <source>
        <dbReference type="ARBA" id="ARBA00022989"/>
    </source>
</evidence>
<dbReference type="Proteomes" id="UP001151582">
    <property type="component" value="Unassembled WGS sequence"/>
</dbReference>
<comment type="subcellular location">
    <subcellularLocation>
        <location evidence="1">Nucleus inner membrane</location>
    </subcellularLocation>
</comment>
<reference evidence="9" key="1">
    <citation type="submission" date="2022-07" db="EMBL/GenBank/DDBJ databases">
        <title>Phylogenomic reconstructions and comparative analyses of Kickxellomycotina fungi.</title>
        <authorList>
            <person name="Reynolds N.K."/>
            <person name="Stajich J.E."/>
            <person name="Barry K."/>
            <person name="Grigoriev I.V."/>
            <person name="Crous P."/>
            <person name="Smith M.E."/>
        </authorList>
    </citation>
    <scope>NUCLEOTIDE SEQUENCE</scope>
    <source>
        <strain evidence="9">RSA 567</strain>
    </source>
</reference>
<keyword evidence="3 7" id="KW-0812">Transmembrane</keyword>
<keyword evidence="4 7" id="KW-1133">Transmembrane helix</keyword>
<dbReference type="PANTHER" id="PTHR47808">
    <property type="entry name" value="INNER NUCLEAR MEMBRANE PROTEIN HEH2-RELATED"/>
    <property type="match status" value="1"/>
</dbReference>
<sequence>MVRPHPLANPVFPFPDHCVPDTIKLAKVEQVTDEIVRVLSERLGQLQCNWRQYHRLSRADDEVALVEASGLSEPHLYAQIYALKDPEVPDVEFQDVWQLAMRNLKQWGDRVEFIVIGTDTTGTDETLFLVSRVAYLPMLCRAKNAAYHLLSHYIREVLGGLIGLAVILFIRARYRRFKRENQIVAKLVHESIERLVQQEHLHCVDPVQNPSNALSVTQLRDVLVIPTYASSQAARHRLWERVRKQVEQDSNIRVRMTQVKGEPHRVWEWIGAPPSMNAFTHGAAAASTLDI</sequence>
<dbReference type="GO" id="GO:0003682">
    <property type="term" value="F:chromatin binding"/>
    <property type="evidence" value="ECO:0007669"/>
    <property type="project" value="InterPro"/>
</dbReference>
<evidence type="ECO:0000313" key="10">
    <source>
        <dbReference type="Proteomes" id="UP001151582"/>
    </source>
</evidence>
<organism evidence="9 10">
    <name type="scientific">Dimargaris verticillata</name>
    <dbReference type="NCBI Taxonomy" id="2761393"/>
    <lineage>
        <taxon>Eukaryota</taxon>
        <taxon>Fungi</taxon>
        <taxon>Fungi incertae sedis</taxon>
        <taxon>Zoopagomycota</taxon>
        <taxon>Kickxellomycotina</taxon>
        <taxon>Dimargaritomycetes</taxon>
        <taxon>Dimargaritales</taxon>
        <taxon>Dimargaritaceae</taxon>
        <taxon>Dimargaris</taxon>
    </lineage>
</organism>
<dbReference type="GO" id="GO:0034399">
    <property type="term" value="C:nuclear periphery"/>
    <property type="evidence" value="ECO:0007669"/>
    <property type="project" value="TreeGrafter"/>
</dbReference>